<accession>A0A0D1XSJ9</accession>
<name>A0A0D1XSJ9_9PEZI</name>
<gene>
    <name evidence="11" type="ORF">PV09_03588</name>
</gene>
<dbReference type="GO" id="GO:0032259">
    <property type="term" value="P:methylation"/>
    <property type="evidence" value="ECO:0007669"/>
    <property type="project" value="UniProtKB-KW"/>
</dbReference>
<dbReference type="GO" id="GO:0019702">
    <property type="term" value="F:protein arginine N5-methyltransferase activity"/>
    <property type="evidence" value="ECO:0007669"/>
    <property type="project" value="TreeGrafter"/>
</dbReference>
<dbReference type="PIRSF" id="PIRSF038148">
    <property type="entry name" value="Arginine_N-mtfrase-2"/>
    <property type="match status" value="1"/>
</dbReference>
<dbReference type="GO" id="GO:0005737">
    <property type="term" value="C:cytoplasm"/>
    <property type="evidence" value="ECO:0007669"/>
    <property type="project" value="UniProtKB-SubCell"/>
</dbReference>
<dbReference type="AlphaFoldDB" id="A0A0D1XSJ9"/>
<protein>
    <recommendedName>
        <fullName evidence="8">Arginine N-methyltransferase 2</fullName>
        <ecNumber evidence="8">2.1.1.-</ecNumber>
    </recommendedName>
</protein>
<feature type="domain" description="RMT2" evidence="10">
    <location>
        <begin position="182"/>
        <end position="408"/>
    </location>
</feature>
<dbReference type="FunFam" id="3.40.50.150:FF:000135">
    <property type="entry name" value="Arginine N-methyltransferase 2"/>
    <property type="match status" value="1"/>
</dbReference>
<evidence type="ECO:0000256" key="6">
    <source>
        <dbReference type="ARBA" id="ARBA00022691"/>
    </source>
</evidence>
<keyword evidence="12" id="KW-1185">Reference proteome</keyword>
<organism evidence="11 12">
    <name type="scientific">Verruconis gallopava</name>
    <dbReference type="NCBI Taxonomy" id="253628"/>
    <lineage>
        <taxon>Eukaryota</taxon>
        <taxon>Fungi</taxon>
        <taxon>Dikarya</taxon>
        <taxon>Ascomycota</taxon>
        <taxon>Pezizomycotina</taxon>
        <taxon>Dothideomycetes</taxon>
        <taxon>Pleosporomycetidae</taxon>
        <taxon>Venturiales</taxon>
        <taxon>Sympoventuriaceae</taxon>
        <taxon>Verruconis</taxon>
    </lineage>
</organism>
<dbReference type="InterPro" id="IPR017408">
    <property type="entry name" value="Arginine_N-MeTrfase_2"/>
</dbReference>
<evidence type="ECO:0000256" key="5">
    <source>
        <dbReference type="ARBA" id="ARBA00022679"/>
    </source>
</evidence>
<evidence type="ECO:0000256" key="7">
    <source>
        <dbReference type="ARBA" id="ARBA00023242"/>
    </source>
</evidence>
<dbReference type="FunCoup" id="A0A0D1XSJ9">
    <property type="interactions" value="379"/>
</dbReference>
<dbReference type="InParanoid" id="A0A0D1XSJ9"/>
<keyword evidence="6" id="KW-0949">S-adenosyl-L-methionine</keyword>
<evidence type="ECO:0000256" key="9">
    <source>
        <dbReference type="SAM" id="MobiDB-lite"/>
    </source>
</evidence>
<reference evidence="11 12" key="1">
    <citation type="submission" date="2015-01" db="EMBL/GenBank/DDBJ databases">
        <title>The Genome Sequence of Ochroconis gallopava CBS43764.</title>
        <authorList>
            <consortium name="The Broad Institute Genomics Platform"/>
            <person name="Cuomo C."/>
            <person name="de Hoog S."/>
            <person name="Gorbushina A."/>
            <person name="Stielow B."/>
            <person name="Teixiera M."/>
            <person name="Abouelleil A."/>
            <person name="Chapman S.B."/>
            <person name="Priest M."/>
            <person name="Young S.K."/>
            <person name="Wortman J."/>
            <person name="Nusbaum C."/>
            <person name="Birren B."/>
        </authorList>
    </citation>
    <scope>NUCLEOTIDE SEQUENCE [LARGE SCALE GENOMIC DNA]</scope>
    <source>
        <strain evidence="11 12">CBS 43764</strain>
    </source>
</reference>
<dbReference type="InterPro" id="IPR029063">
    <property type="entry name" value="SAM-dependent_MTases_sf"/>
</dbReference>
<evidence type="ECO:0000313" key="11">
    <source>
        <dbReference type="EMBL" id="KIW05731.1"/>
    </source>
</evidence>
<keyword evidence="4 8" id="KW-0489">Methyltransferase</keyword>
<dbReference type="GeneID" id="27311561"/>
<dbReference type="SUPFAM" id="SSF48403">
    <property type="entry name" value="Ankyrin repeat"/>
    <property type="match status" value="1"/>
</dbReference>
<dbReference type="InterPro" id="IPR026480">
    <property type="entry name" value="RMT2_dom"/>
</dbReference>
<proteinExistence type="inferred from homology"/>
<keyword evidence="7 8" id="KW-0539">Nucleus</keyword>
<evidence type="ECO:0000256" key="4">
    <source>
        <dbReference type="ARBA" id="ARBA00022603"/>
    </source>
</evidence>
<dbReference type="PANTHER" id="PTHR32379">
    <property type="entry name" value="GUANIDINOACETATE N-METHYLTRANSFERASE"/>
    <property type="match status" value="1"/>
</dbReference>
<dbReference type="GO" id="GO:0005634">
    <property type="term" value="C:nucleus"/>
    <property type="evidence" value="ECO:0007669"/>
    <property type="project" value="UniProtKB-SubCell"/>
</dbReference>
<evidence type="ECO:0000313" key="12">
    <source>
        <dbReference type="Proteomes" id="UP000053259"/>
    </source>
</evidence>
<keyword evidence="5 8" id="KW-0808">Transferase</keyword>
<dbReference type="InterPro" id="IPR036770">
    <property type="entry name" value="Ankyrin_rpt-contain_sf"/>
</dbReference>
<feature type="compositionally biased region" description="Basic and acidic residues" evidence="9">
    <location>
        <begin position="168"/>
        <end position="178"/>
    </location>
</feature>
<feature type="region of interest" description="Disordered" evidence="9">
    <location>
        <begin position="145"/>
        <end position="184"/>
    </location>
</feature>
<dbReference type="EMBL" id="KN847537">
    <property type="protein sequence ID" value="KIW05731.1"/>
    <property type="molecule type" value="Genomic_DNA"/>
</dbReference>
<dbReference type="VEuPathDB" id="FungiDB:PV09_03588"/>
<dbReference type="SUPFAM" id="SSF53335">
    <property type="entry name" value="S-adenosyl-L-methionine-dependent methyltransferases"/>
    <property type="match status" value="1"/>
</dbReference>
<dbReference type="InterPro" id="IPR051038">
    <property type="entry name" value="RMT2/GAMT_Mtase"/>
</dbReference>
<dbReference type="PANTHER" id="PTHR32379:SF1">
    <property type="entry name" value="GUANIDINOACETATE N-METHYLTRANSFERASE"/>
    <property type="match status" value="1"/>
</dbReference>
<keyword evidence="3 8" id="KW-0963">Cytoplasm</keyword>
<dbReference type="EC" id="2.1.1.-" evidence="8"/>
<evidence type="ECO:0000256" key="8">
    <source>
        <dbReference type="PIRNR" id="PIRNR038148"/>
    </source>
</evidence>
<evidence type="ECO:0000259" key="10">
    <source>
        <dbReference type="PROSITE" id="PS51559"/>
    </source>
</evidence>
<dbReference type="Proteomes" id="UP000053259">
    <property type="component" value="Unassembled WGS sequence"/>
</dbReference>
<dbReference type="Gene3D" id="1.25.40.20">
    <property type="entry name" value="Ankyrin repeat-containing domain"/>
    <property type="match status" value="1"/>
</dbReference>
<dbReference type="RefSeq" id="XP_016215600.1">
    <property type="nucleotide sequence ID" value="XM_016356807.1"/>
</dbReference>
<dbReference type="HOGENOM" id="CLU_033831_0_0_1"/>
<dbReference type="OrthoDB" id="19014at2759"/>
<dbReference type="STRING" id="253628.A0A0D1XSJ9"/>
<comment type="subcellular location">
    <subcellularLocation>
        <location evidence="8">Cytoplasm</location>
    </subcellularLocation>
    <subcellularLocation>
        <location evidence="8">Nucleus</location>
    </subcellularLocation>
</comment>
<dbReference type="Gene3D" id="3.40.50.150">
    <property type="entry name" value="Vaccinia Virus protein VP39"/>
    <property type="match status" value="1"/>
</dbReference>
<evidence type="ECO:0000256" key="3">
    <source>
        <dbReference type="ARBA" id="ARBA00022490"/>
    </source>
</evidence>
<comment type="function">
    <text evidence="1 8">S-adenosyl-L-methionine-dependent protein-arginine N-methyltransferase that methylates the delta-nitrogen atom of arginine residues to form N5-methylarginine (type IV) in target proteins. Monomethylates ribosomal protein L12.</text>
</comment>
<evidence type="ECO:0000256" key="2">
    <source>
        <dbReference type="ARBA" id="ARBA00011245"/>
    </source>
</evidence>
<feature type="compositionally biased region" description="Acidic residues" evidence="9">
    <location>
        <begin position="145"/>
        <end position="161"/>
    </location>
</feature>
<sequence length="408" mass="44859">MSTGVDNEVDPLESVDVDLSAQSLLLAAANHDLEAIKDLLKTTPATVQDADTGFTPLHAAVAACEQAEDISGANEESREGRKAEISKAADTVRLLLQSGAIWNDLDAANETPGCIAKRLGLDELYRIIVDAGVRAELLLSKLDEYEPLGDGEDPPDDETGEENPSGEGQHRENEHPALESDPSASNAAYLRSAISFNDASILDSAANGVMMSWERPIMERHASLLCQKPGLRVLNVGHGMGIIDEFFQSHSPSTHHIIEAHPDVLVNMRTQGWMEKPGVVVHEGRWQDVLPELVAGGENATDALFDVIYFDTFAEDYKASRDFFSEWVVQLLDSDGKFSFFNGMGADRQVCYDVYNKVVEIDLFEAGFDVDWEDVPIADLAASGEWDGVRRPYWSLKVYRLPTCKFLT</sequence>
<dbReference type="PROSITE" id="PS51559">
    <property type="entry name" value="SAM_RMT2"/>
    <property type="match status" value="1"/>
</dbReference>
<comment type="similarity">
    <text evidence="8">Belongs to the class I-like SAM-binding methyltransferase superfamily. RMT2 methyltransferase family.</text>
</comment>
<evidence type="ECO:0000256" key="1">
    <source>
        <dbReference type="ARBA" id="ARBA00002207"/>
    </source>
</evidence>
<comment type="subunit">
    <text evidence="2 8">Monomer.</text>
</comment>